<dbReference type="Proteomes" id="UP000800035">
    <property type="component" value="Unassembled WGS sequence"/>
</dbReference>
<reference evidence="1" key="1">
    <citation type="journal article" date="2020" name="Stud. Mycol.">
        <title>101 Dothideomycetes genomes: a test case for predicting lifestyles and emergence of pathogens.</title>
        <authorList>
            <person name="Haridas S."/>
            <person name="Albert R."/>
            <person name="Binder M."/>
            <person name="Bloem J."/>
            <person name="Labutti K."/>
            <person name="Salamov A."/>
            <person name="Andreopoulos B."/>
            <person name="Baker S."/>
            <person name="Barry K."/>
            <person name="Bills G."/>
            <person name="Bluhm B."/>
            <person name="Cannon C."/>
            <person name="Castanera R."/>
            <person name="Culley D."/>
            <person name="Daum C."/>
            <person name="Ezra D."/>
            <person name="Gonzalez J."/>
            <person name="Henrissat B."/>
            <person name="Kuo A."/>
            <person name="Liang C."/>
            <person name="Lipzen A."/>
            <person name="Lutzoni F."/>
            <person name="Magnuson J."/>
            <person name="Mondo S."/>
            <person name="Nolan M."/>
            <person name="Ohm R."/>
            <person name="Pangilinan J."/>
            <person name="Park H.-J."/>
            <person name="Ramirez L."/>
            <person name="Alfaro M."/>
            <person name="Sun H."/>
            <person name="Tritt A."/>
            <person name="Yoshinaga Y."/>
            <person name="Zwiers L.-H."/>
            <person name="Turgeon B."/>
            <person name="Goodwin S."/>
            <person name="Spatafora J."/>
            <person name="Crous P."/>
            <person name="Grigoriev I."/>
        </authorList>
    </citation>
    <scope>NUCLEOTIDE SEQUENCE</scope>
    <source>
        <strain evidence="1">CBS 675.92</strain>
    </source>
</reference>
<accession>A0A6A5TQ84</accession>
<name>A0A6A5TQ84_9PLEO</name>
<evidence type="ECO:0000313" key="1">
    <source>
        <dbReference type="EMBL" id="KAF1952956.1"/>
    </source>
</evidence>
<keyword evidence="2" id="KW-1185">Reference proteome</keyword>
<evidence type="ECO:0000313" key="2">
    <source>
        <dbReference type="Proteomes" id="UP000800035"/>
    </source>
</evidence>
<dbReference type="AlphaFoldDB" id="A0A6A5TQ84"/>
<gene>
    <name evidence="1" type="ORF">CC80DRAFT_551966</name>
</gene>
<proteinExistence type="predicted"/>
<sequence>MNGHGHSDTPTAAELRERIIADLQNYLPDGMRGIWKWTEVEEQHEQQLLVAIRIPAEIREQDGTFPEDQKETLSKAEYGFTTNPAVIGRICLQNMYRFGDRAWKMFEVSRLPGRELNAEQYEEISKALDREDLGGWDADNNVTKNLKHCLFVNDDENFSWHDVFGR</sequence>
<organism evidence="1 2">
    <name type="scientific">Byssothecium circinans</name>
    <dbReference type="NCBI Taxonomy" id="147558"/>
    <lineage>
        <taxon>Eukaryota</taxon>
        <taxon>Fungi</taxon>
        <taxon>Dikarya</taxon>
        <taxon>Ascomycota</taxon>
        <taxon>Pezizomycotina</taxon>
        <taxon>Dothideomycetes</taxon>
        <taxon>Pleosporomycetidae</taxon>
        <taxon>Pleosporales</taxon>
        <taxon>Massarineae</taxon>
        <taxon>Massarinaceae</taxon>
        <taxon>Byssothecium</taxon>
    </lineage>
</organism>
<protein>
    <submittedName>
        <fullName evidence="1">Uncharacterized protein</fullName>
    </submittedName>
</protein>
<dbReference type="EMBL" id="ML977007">
    <property type="protein sequence ID" value="KAF1952956.1"/>
    <property type="molecule type" value="Genomic_DNA"/>
</dbReference>